<dbReference type="GO" id="GO:0003677">
    <property type="term" value="F:DNA binding"/>
    <property type="evidence" value="ECO:0007669"/>
    <property type="project" value="InterPro"/>
</dbReference>
<reference evidence="2 3" key="1">
    <citation type="submission" date="2019-03" db="EMBL/GenBank/DDBJ databases">
        <title>Genomic Encyclopedia of Type Strains, Phase IV (KMG-IV): sequencing the most valuable type-strain genomes for metagenomic binning, comparative biology and taxonomic classification.</title>
        <authorList>
            <person name="Goeker M."/>
        </authorList>
    </citation>
    <scope>NUCLEOTIDE SEQUENCE [LARGE SCALE GENOMIC DNA]</scope>
    <source>
        <strain evidence="2 3">DSM 45934</strain>
    </source>
</reference>
<dbReference type="Gene3D" id="1.10.260.40">
    <property type="entry name" value="lambda repressor-like DNA-binding domains"/>
    <property type="match status" value="1"/>
</dbReference>
<sequence length="190" mass="20020">MTTDRITVMTSVASAAITAFRKREGITRAEFAEAAWEHGAPATFTATVVGALETGRRSAGGRRREITLDELVFLAATIGVPPVALLGEQAVVFTGDTPAQCPRCTARTGTLQRRVREDIDALGDLAGVDPSLAETAYVLAEAIDSGGGEGGRMLPRLTRELRATLEQILASAPAGDLPDDDEDDDLAEPE</sequence>
<proteinExistence type="predicted"/>
<dbReference type="AlphaFoldDB" id="A0A4R2K039"/>
<name>A0A4R2K039_9PSEU</name>
<feature type="compositionally biased region" description="Acidic residues" evidence="1">
    <location>
        <begin position="177"/>
        <end position="190"/>
    </location>
</feature>
<evidence type="ECO:0000313" key="2">
    <source>
        <dbReference type="EMBL" id="TCO64942.1"/>
    </source>
</evidence>
<dbReference type="RefSeq" id="WP_207925870.1">
    <property type="nucleotide sequence ID" value="NZ_SLWS01000001.1"/>
</dbReference>
<accession>A0A4R2K039</accession>
<evidence type="ECO:0008006" key="4">
    <source>
        <dbReference type="Google" id="ProtNLM"/>
    </source>
</evidence>
<evidence type="ECO:0000313" key="3">
    <source>
        <dbReference type="Proteomes" id="UP000295680"/>
    </source>
</evidence>
<comment type="caution">
    <text evidence="2">The sequence shown here is derived from an EMBL/GenBank/DDBJ whole genome shotgun (WGS) entry which is preliminary data.</text>
</comment>
<dbReference type="Proteomes" id="UP000295680">
    <property type="component" value="Unassembled WGS sequence"/>
</dbReference>
<gene>
    <name evidence="2" type="ORF">EV192_101726</name>
</gene>
<organism evidence="2 3">
    <name type="scientific">Actinocrispum wychmicini</name>
    <dbReference type="NCBI Taxonomy" id="1213861"/>
    <lineage>
        <taxon>Bacteria</taxon>
        <taxon>Bacillati</taxon>
        <taxon>Actinomycetota</taxon>
        <taxon>Actinomycetes</taxon>
        <taxon>Pseudonocardiales</taxon>
        <taxon>Pseudonocardiaceae</taxon>
        <taxon>Actinocrispum</taxon>
    </lineage>
</organism>
<evidence type="ECO:0000256" key="1">
    <source>
        <dbReference type="SAM" id="MobiDB-lite"/>
    </source>
</evidence>
<feature type="region of interest" description="Disordered" evidence="1">
    <location>
        <begin position="169"/>
        <end position="190"/>
    </location>
</feature>
<dbReference type="InterPro" id="IPR010982">
    <property type="entry name" value="Lambda_DNA-bd_dom_sf"/>
</dbReference>
<protein>
    <recommendedName>
        <fullName evidence="4">HTH cro/C1-type domain-containing protein</fullName>
    </recommendedName>
</protein>
<keyword evidence="3" id="KW-1185">Reference proteome</keyword>
<dbReference type="EMBL" id="SLWS01000001">
    <property type="protein sequence ID" value="TCO64942.1"/>
    <property type="molecule type" value="Genomic_DNA"/>
</dbReference>